<organism evidence="1 2">
    <name type="scientific">Camellia lanceoleosa</name>
    <dbReference type="NCBI Taxonomy" id="1840588"/>
    <lineage>
        <taxon>Eukaryota</taxon>
        <taxon>Viridiplantae</taxon>
        <taxon>Streptophyta</taxon>
        <taxon>Embryophyta</taxon>
        <taxon>Tracheophyta</taxon>
        <taxon>Spermatophyta</taxon>
        <taxon>Magnoliopsida</taxon>
        <taxon>eudicotyledons</taxon>
        <taxon>Gunneridae</taxon>
        <taxon>Pentapetalae</taxon>
        <taxon>asterids</taxon>
        <taxon>Ericales</taxon>
        <taxon>Theaceae</taxon>
        <taxon>Camellia</taxon>
    </lineage>
</organism>
<protein>
    <submittedName>
        <fullName evidence="1">Kinesin-like protein KIN-12C</fullName>
    </submittedName>
</protein>
<name>A0ACC0GNE8_9ERIC</name>
<sequence>MSKEASSVRFLARNDLKNTPMEGNENEFENESNLINFPPPRTPLNAIPDPSQYQREPQELDFEGSRVNRSSDKKIEQVSDIQLALNKAIGNVGGPNYATPRVSGRGKAHSEPNSAQSTPARRVSNIGASSVVCAGLRPPQHSGARGGSSSRVYRGIPLVNSEQFTEVPYFEFVEDPSFWKDHNVQVLIRLRPLSNTEMVFQGYGRCLRQESAQTLAWLGHPEIRFTFDHIACEMISQEELFRVAGLPMVDNCMSGYNSCMFAYGQTGSGKTYTMMGEICQMDGKLNEDCGITPRVFEYLFTRIREEEENKRDERLKYSCKCSFLEIYNEQITDLLEPSSTNLQLREDLKKGVYVENLTEHSVKTVNDVLNLLLQGAANRKMAATNMNSESSRSHSVFTCTIESHWQKDSMTHLRFGRLNLVDLAGSERQKSSGAEGDRLKEAANINRSLSTLGLVIMSLVDLAHGKHRHVPYRDSRLTFLLQDSLGGNSKTTIIANVSPSICSANETLSTLKFAQRAKLIQNNAKINEDASGNVTALQRQIQQLQGQLSFLMKHYDISRSVPSYQQSRLADLSEEYESSGERNTCDDHNTLSIPKRKAKCLEASLLGALRREKLAETAARRVEAEIEQMNRLAQQREEDAQRAKMVLRFREEKIKRLELFADDLVSADKYLMGENNNLKEEIQLLQERIDRNPEVTRFALENIRLLNQLRLFQEFYEQGEREKLLAEISELRDQLLESLEGNCGKHKFPLRTEKQDNDAVKELEDYKNINSKLIREVDELQAELRKYSNQVVTDSVVKDLEEFKQTDKYSLDETMSIRSDSGDDITSYNQPEDEILQNKNDEKISDGLAMQSSYPYEELMLARSLIKTLESEQVRLIKELQFMQNENHRYMEILSNKDMVDRESVLKLESHCKETSNLENQKQALVMGSSKDISTAALQAKLDRMTKELEEARLLNCQYQEDQASQLSQKHQSELVCEQVEMETAKTILHLQEEVAAIQSELEGRLCYTAEENMRLRDTVAAKEDEIRALCMEWERATLELTSFLIEGSKSLRDASGQIESIAYSFPHVNDWLGEHVERAAKVCVEKEETILLLQKSLEDAQNMVLDMEQKLNSLKGATVALTEVQQRENDASTTETIQLSALLNSKINMIDMSENRLTYTDDQITEPENSANAVFLGEKRISDCAEVSLRNTTEGDIPMSKSATPSEMGSQQISEMKVHGNALSLEDIKSQVKLARLVLLETENDIYTSCADAEMYISSLQSDIREASSLYRELVRGFVENIHEMRKNFVELKENCRNRQVQTVKIPSLEAHEIPKHENQYFLLHQIRDELAETNDRLNTINACINKILNMYDCPVRAEGLVIIDKWSAICSTSGSDFSAEFVAPELSLDGSSSTCCYGTPGEITEQTLDQEFRGGSILSTDDQESEKSEGLVHSSICDETIILCLRKELKKANNAFNKLNVQLAALFHEKEIRNYRESLGFVNINEQQICRNGLNQHKNLELTPVLQPSELILLEAEADYCNMREASGFFTKLEEAGATMKEADVMLNALLKANESAKQLTGMWKQTGEELMMEKASLINEIERLQLLIRLKDGQNEMLLDQIHYSLQETADSISLLEGSFLRMQTDVDEMFKVIYGDALTMAQVILNCFCKSRSSLEDIFRETMEQGFASFVLYQCHVGGSFCKFPSFTVDPGFHQARLQEGCLLMNSSGSENDTLVNGVNGGEKGDQSAVFKRLDERELAHDNLLDENVLLKKELERKEVVLKGLLFDFSLLQESASTIKDMKDETEKLIVVLSQVQQELQMKTNQLNDVLVQHTKLEDQLVDTETALFVSNSDLEQAKGTVDILSNQIAELRVLLKDLYLRKSEVEEQLEEQQEVVKSLEEEILRMNSSTEKKLISSIEDMEDDLRRVTIERDQLREQVGTLQDKLEMAYAIADENEANAVEARQDSEASKVYAEQKEEEVKILEHSVQELECTINVLEKKVYEMEEDVEKHELIRESLELELQALKSRMLTVENFTKVWVLKTQMSNNNLNINCLGQKQLHNRSLELHEARKRIRLLEEEGAEQDKEMKQCKEYISELVLHAEAQASQYQQKYKTLEAMVREVRSDSSTLIPATLTSDKTEKSSMRPRGSSSPFKCISSLVQQMNLEKDQELSVARFRIEELEALAASRQKEVCMLNTRLAAAESMTHDVIRDLLCVKLDITNYANLIDQYQLQKLVMDAQQQAQESIATEQEILNLRRKINDLVEEREGSISEVNRRQADMLDAQITIEQLQERDQLLTAQNEMLKVDNSNLKRRIVELDEIVKKLLATQNAPLRFQQQMKMKENNLLKQQGDADLIRRLSKSEKILSRVNNELAQYRKSDGRDAHDKLDGPVIERRIRQQKT</sequence>
<reference evidence="1 2" key="1">
    <citation type="journal article" date="2022" name="Plant J.">
        <title>Chromosome-level genome of Camellia lanceoleosa provides a valuable resource for understanding genome evolution and self-incompatibility.</title>
        <authorList>
            <person name="Gong W."/>
            <person name="Xiao S."/>
            <person name="Wang L."/>
            <person name="Liao Z."/>
            <person name="Chang Y."/>
            <person name="Mo W."/>
            <person name="Hu G."/>
            <person name="Li W."/>
            <person name="Zhao G."/>
            <person name="Zhu H."/>
            <person name="Hu X."/>
            <person name="Ji K."/>
            <person name="Xiang X."/>
            <person name="Song Q."/>
            <person name="Yuan D."/>
            <person name="Jin S."/>
            <person name="Zhang L."/>
        </authorList>
    </citation>
    <scope>NUCLEOTIDE SEQUENCE [LARGE SCALE GENOMIC DNA]</scope>
    <source>
        <strain evidence="1">SQ_2022a</strain>
    </source>
</reference>
<proteinExistence type="predicted"/>
<keyword evidence="2" id="KW-1185">Reference proteome</keyword>
<gene>
    <name evidence="1" type="ORF">LOK49_LG08G03419</name>
</gene>
<dbReference type="EMBL" id="CM045766">
    <property type="protein sequence ID" value="KAI8002124.1"/>
    <property type="molecule type" value="Genomic_DNA"/>
</dbReference>
<accession>A0ACC0GNE8</accession>
<evidence type="ECO:0000313" key="2">
    <source>
        <dbReference type="Proteomes" id="UP001060215"/>
    </source>
</evidence>
<dbReference type="Proteomes" id="UP001060215">
    <property type="component" value="Chromosome 9"/>
</dbReference>
<comment type="caution">
    <text evidence="1">The sequence shown here is derived from an EMBL/GenBank/DDBJ whole genome shotgun (WGS) entry which is preliminary data.</text>
</comment>
<evidence type="ECO:0000313" key="1">
    <source>
        <dbReference type="EMBL" id="KAI8002124.1"/>
    </source>
</evidence>